<protein>
    <submittedName>
        <fullName evidence="2">Uncharacterized protein</fullName>
    </submittedName>
</protein>
<evidence type="ECO:0000313" key="3">
    <source>
        <dbReference type="Proteomes" id="UP000228535"/>
    </source>
</evidence>
<dbReference type="AlphaFoldDB" id="A0A2M9BPH5"/>
<dbReference type="OrthoDB" id="884275at2"/>
<feature type="signal peptide" evidence="1">
    <location>
        <begin position="1"/>
        <end position="18"/>
    </location>
</feature>
<name>A0A2M9BPH5_9BACT</name>
<organism evidence="2 3">
    <name type="scientific">Hymenobacter chitinivorans DSM 11115</name>
    <dbReference type="NCBI Taxonomy" id="1121954"/>
    <lineage>
        <taxon>Bacteria</taxon>
        <taxon>Pseudomonadati</taxon>
        <taxon>Bacteroidota</taxon>
        <taxon>Cytophagia</taxon>
        <taxon>Cytophagales</taxon>
        <taxon>Hymenobacteraceae</taxon>
        <taxon>Hymenobacter</taxon>
    </lineage>
</organism>
<keyword evidence="1" id="KW-0732">Signal</keyword>
<sequence length="157" mass="16721">MRSAVLVSLLLVAGAARAQTDCAKPVVQLLRNNQPLAGPASALPAAATLRVGPGAGCPAQDYRFRHAQLTLVRHGRPVLPILLVEKPQVDLRPLLSSYQTGDQLQIFIPYQDVALVGPNGTLTPLLPARDARRQPGQLDLRTAESKGLSFALPLAKP</sequence>
<proteinExistence type="predicted"/>
<comment type="caution">
    <text evidence="2">The sequence shown here is derived from an EMBL/GenBank/DDBJ whole genome shotgun (WGS) entry which is preliminary data.</text>
</comment>
<evidence type="ECO:0000313" key="2">
    <source>
        <dbReference type="EMBL" id="PJJ59856.1"/>
    </source>
</evidence>
<dbReference type="Proteomes" id="UP000228535">
    <property type="component" value="Unassembled WGS sequence"/>
</dbReference>
<evidence type="ECO:0000256" key="1">
    <source>
        <dbReference type="SAM" id="SignalP"/>
    </source>
</evidence>
<feature type="chain" id="PRO_5014831895" evidence="1">
    <location>
        <begin position="19"/>
        <end position="157"/>
    </location>
</feature>
<keyword evidence="3" id="KW-1185">Reference proteome</keyword>
<gene>
    <name evidence="2" type="ORF">CLV45_1278</name>
</gene>
<accession>A0A2M9BPH5</accession>
<dbReference type="RefSeq" id="WP_157807324.1">
    <property type="nucleotide sequence ID" value="NZ_PGFA01000001.1"/>
</dbReference>
<dbReference type="EMBL" id="PGFA01000001">
    <property type="protein sequence ID" value="PJJ59856.1"/>
    <property type="molecule type" value="Genomic_DNA"/>
</dbReference>
<reference evidence="2 3" key="1">
    <citation type="submission" date="2017-11" db="EMBL/GenBank/DDBJ databases">
        <title>Genomic Encyclopedia of Archaeal and Bacterial Type Strains, Phase II (KMG-II): From Individual Species to Whole Genera.</title>
        <authorList>
            <person name="Goeker M."/>
        </authorList>
    </citation>
    <scope>NUCLEOTIDE SEQUENCE [LARGE SCALE GENOMIC DNA]</scope>
    <source>
        <strain evidence="2 3">DSM 11115</strain>
    </source>
</reference>